<dbReference type="Proteomes" id="UP001596101">
    <property type="component" value="Unassembled WGS sequence"/>
</dbReference>
<dbReference type="EMBL" id="JBHSMR010000013">
    <property type="protein sequence ID" value="MFC5478754.1"/>
    <property type="molecule type" value="Genomic_DNA"/>
</dbReference>
<organism evidence="2 3">
    <name type="scientific">Massilia suwonensis</name>
    <dbReference type="NCBI Taxonomy" id="648895"/>
    <lineage>
        <taxon>Bacteria</taxon>
        <taxon>Pseudomonadati</taxon>
        <taxon>Pseudomonadota</taxon>
        <taxon>Betaproteobacteria</taxon>
        <taxon>Burkholderiales</taxon>
        <taxon>Oxalobacteraceae</taxon>
        <taxon>Telluria group</taxon>
        <taxon>Massilia</taxon>
    </lineage>
</organism>
<sequence>MLHGILVATALSGRSVDPARTDTIDHLQTAPGWTGLVVQGWHAPSWLERLRNAWSFGAIARRTREPVLVLRNRPVRPYARVLVAVDFSDAALETVRAAVRCAPGARFTLLHPLDTGMEGYMRRAAVASRFIKRHRRRLQAEARAAFRRFVYRLRLPEVQFSLRMTPHPERVALRVHAAREKPDLVVVRKPQDGVLGRWLGISAAREALVATDCDLLLVTAGRGWGAPGTGAG</sequence>
<name>A0ABW0MKI2_9BURK</name>
<protein>
    <submittedName>
        <fullName evidence="2">Universal stress protein</fullName>
    </submittedName>
</protein>
<feature type="domain" description="UspA" evidence="1">
    <location>
        <begin position="78"/>
        <end position="218"/>
    </location>
</feature>
<gene>
    <name evidence="2" type="ORF">ACFPQ5_11165</name>
</gene>
<keyword evidence="3" id="KW-1185">Reference proteome</keyword>
<reference evidence="3" key="1">
    <citation type="journal article" date="2019" name="Int. J. Syst. Evol. Microbiol.">
        <title>The Global Catalogue of Microorganisms (GCM) 10K type strain sequencing project: providing services to taxonomists for standard genome sequencing and annotation.</title>
        <authorList>
            <consortium name="The Broad Institute Genomics Platform"/>
            <consortium name="The Broad Institute Genome Sequencing Center for Infectious Disease"/>
            <person name="Wu L."/>
            <person name="Ma J."/>
        </authorList>
    </citation>
    <scope>NUCLEOTIDE SEQUENCE [LARGE SCALE GENOMIC DNA]</scope>
    <source>
        <strain evidence="3">CCUG 43111</strain>
    </source>
</reference>
<proteinExistence type="predicted"/>
<dbReference type="RefSeq" id="WP_379755026.1">
    <property type="nucleotide sequence ID" value="NZ_JBHSMR010000013.1"/>
</dbReference>
<dbReference type="CDD" id="cd00293">
    <property type="entry name" value="USP-like"/>
    <property type="match status" value="1"/>
</dbReference>
<dbReference type="Pfam" id="PF00582">
    <property type="entry name" value="Usp"/>
    <property type="match status" value="1"/>
</dbReference>
<evidence type="ECO:0000313" key="3">
    <source>
        <dbReference type="Proteomes" id="UP001596101"/>
    </source>
</evidence>
<comment type="caution">
    <text evidence="2">The sequence shown here is derived from an EMBL/GenBank/DDBJ whole genome shotgun (WGS) entry which is preliminary data.</text>
</comment>
<accession>A0ABW0MKI2</accession>
<dbReference type="Gene3D" id="3.40.50.12370">
    <property type="match status" value="1"/>
</dbReference>
<evidence type="ECO:0000259" key="1">
    <source>
        <dbReference type="Pfam" id="PF00582"/>
    </source>
</evidence>
<dbReference type="SUPFAM" id="SSF52402">
    <property type="entry name" value="Adenine nucleotide alpha hydrolases-like"/>
    <property type="match status" value="1"/>
</dbReference>
<dbReference type="InterPro" id="IPR006016">
    <property type="entry name" value="UspA"/>
</dbReference>
<evidence type="ECO:0000313" key="2">
    <source>
        <dbReference type="EMBL" id="MFC5478754.1"/>
    </source>
</evidence>